<name>A0A3P1C2F8_9BACT</name>
<feature type="signal peptide" evidence="1">
    <location>
        <begin position="1"/>
        <end position="23"/>
    </location>
</feature>
<comment type="caution">
    <text evidence="3">The sequence shown here is derived from an EMBL/GenBank/DDBJ whole genome shotgun (WGS) entry which is preliminary data.</text>
</comment>
<sequence>MNTLTVKKLLAFLLLALPGIASAQTAREPLFTSFDGTNIHYEVAGEGKPVVLVHGFMGNGTSWQKSVLRQTLLDAGYKVVQLDLRGNGLSDKPHTVEAYRNDAEAKDIMGLMKHLKLKNYDAVGYSRGSIITARLLVLDKNLRSAVLGGMGADFTNPNWSRRMAFAELFSGKAHLHPEFQGALNSAKTRGLDTLALGFQQQTQPSTSPAELSKVKIPVLIISGDQDEDNGRAGDLAKLLPNSTLKTVPGNHGNTSGSEGFAREVLAFLKSAK</sequence>
<dbReference type="InterPro" id="IPR029058">
    <property type="entry name" value="AB_hydrolase_fold"/>
</dbReference>
<proteinExistence type="predicted"/>
<accession>A0A3P1C2F8</accession>
<organism evidence="3 4">
    <name type="scientific">Larkinella rosea</name>
    <dbReference type="NCBI Taxonomy" id="2025312"/>
    <lineage>
        <taxon>Bacteria</taxon>
        <taxon>Pseudomonadati</taxon>
        <taxon>Bacteroidota</taxon>
        <taxon>Cytophagia</taxon>
        <taxon>Cytophagales</taxon>
        <taxon>Spirosomataceae</taxon>
        <taxon>Larkinella</taxon>
    </lineage>
</organism>
<dbReference type="Gene3D" id="3.40.50.1820">
    <property type="entry name" value="alpha/beta hydrolase"/>
    <property type="match status" value="1"/>
</dbReference>
<dbReference type="OrthoDB" id="9773293at2"/>
<dbReference type="PANTHER" id="PTHR43433:SF4">
    <property type="entry name" value="NON-HEME CHLOROPEROXIDASE-RELATED"/>
    <property type="match status" value="1"/>
</dbReference>
<gene>
    <name evidence="3" type="ORF">EHT25_06665</name>
</gene>
<keyword evidence="4" id="KW-1185">Reference proteome</keyword>
<dbReference type="AlphaFoldDB" id="A0A3P1C2F8"/>
<evidence type="ECO:0000313" key="4">
    <source>
        <dbReference type="Proteomes" id="UP000271925"/>
    </source>
</evidence>
<evidence type="ECO:0000256" key="1">
    <source>
        <dbReference type="SAM" id="SignalP"/>
    </source>
</evidence>
<reference evidence="3 4" key="1">
    <citation type="submission" date="2018-11" db="EMBL/GenBank/DDBJ databases">
        <authorList>
            <person name="Zhou Z."/>
            <person name="Wang G."/>
        </authorList>
    </citation>
    <scope>NUCLEOTIDE SEQUENCE [LARGE SCALE GENOMIC DNA]</scope>
    <source>
        <strain evidence="3 4">KCTC52004</strain>
    </source>
</reference>
<evidence type="ECO:0000259" key="2">
    <source>
        <dbReference type="Pfam" id="PF00561"/>
    </source>
</evidence>
<dbReference type="Pfam" id="PF00561">
    <property type="entry name" value="Abhydrolase_1"/>
    <property type="match status" value="1"/>
</dbReference>
<dbReference type="EMBL" id="RQJO01000007">
    <property type="protein sequence ID" value="RRB07458.1"/>
    <property type="molecule type" value="Genomic_DNA"/>
</dbReference>
<dbReference type="PANTHER" id="PTHR43433">
    <property type="entry name" value="HYDROLASE, ALPHA/BETA FOLD FAMILY PROTEIN"/>
    <property type="match status" value="1"/>
</dbReference>
<dbReference type="InterPro" id="IPR050471">
    <property type="entry name" value="AB_hydrolase"/>
</dbReference>
<evidence type="ECO:0000313" key="3">
    <source>
        <dbReference type="EMBL" id="RRB07458.1"/>
    </source>
</evidence>
<dbReference type="InterPro" id="IPR000073">
    <property type="entry name" value="AB_hydrolase_1"/>
</dbReference>
<dbReference type="SUPFAM" id="SSF53474">
    <property type="entry name" value="alpha/beta-Hydrolases"/>
    <property type="match status" value="1"/>
</dbReference>
<keyword evidence="3" id="KW-0378">Hydrolase</keyword>
<feature type="chain" id="PRO_5017925183" evidence="1">
    <location>
        <begin position="24"/>
        <end position="272"/>
    </location>
</feature>
<keyword evidence="1" id="KW-0732">Signal</keyword>
<protein>
    <submittedName>
        <fullName evidence="3">Alpha/beta hydrolase</fullName>
    </submittedName>
</protein>
<dbReference type="GO" id="GO:0016787">
    <property type="term" value="F:hydrolase activity"/>
    <property type="evidence" value="ECO:0007669"/>
    <property type="project" value="UniProtKB-KW"/>
</dbReference>
<feature type="domain" description="AB hydrolase-1" evidence="2">
    <location>
        <begin position="48"/>
        <end position="147"/>
    </location>
</feature>
<dbReference type="Proteomes" id="UP000271925">
    <property type="component" value="Unassembled WGS sequence"/>
</dbReference>